<protein>
    <submittedName>
        <fullName evidence="1">Uncharacterized protein</fullName>
    </submittedName>
</protein>
<proteinExistence type="predicted"/>
<gene>
    <name evidence="1" type="ORF">GCM10011519_28460</name>
</gene>
<dbReference type="EMBL" id="BMKQ01000001">
    <property type="protein sequence ID" value="GGF52783.1"/>
    <property type="molecule type" value="Genomic_DNA"/>
</dbReference>
<name>A0A917BNB3_9ACTN</name>
<accession>A0A917BNB3</accession>
<evidence type="ECO:0000313" key="2">
    <source>
        <dbReference type="Proteomes" id="UP000649179"/>
    </source>
</evidence>
<evidence type="ECO:0000313" key="1">
    <source>
        <dbReference type="EMBL" id="GGF52783.1"/>
    </source>
</evidence>
<dbReference type="AlphaFoldDB" id="A0A917BNB3"/>
<keyword evidence="2" id="KW-1185">Reference proteome</keyword>
<reference evidence="1" key="1">
    <citation type="journal article" date="2014" name="Int. J. Syst. Evol. Microbiol.">
        <title>Complete genome sequence of Corynebacterium casei LMG S-19264T (=DSM 44701T), isolated from a smear-ripened cheese.</title>
        <authorList>
            <consortium name="US DOE Joint Genome Institute (JGI-PGF)"/>
            <person name="Walter F."/>
            <person name="Albersmeier A."/>
            <person name="Kalinowski J."/>
            <person name="Ruckert C."/>
        </authorList>
    </citation>
    <scope>NUCLEOTIDE SEQUENCE</scope>
    <source>
        <strain evidence="1">CGMCC 1.16067</strain>
    </source>
</reference>
<comment type="caution">
    <text evidence="1">The sequence shown here is derived from an EMBL/GenBank/DDBJ whole genome shotgun (WGS) entry which is preliminary data.</text>
</comment>
<sequence>MDTDRAEAMQAVVDRVSSYQDAAPESTLDKELREAFGETDLEVTEQEVAALVAAIDEHGEVSVASVLGTD</sequence>
<reference evidence="1" key="2">
    <citation type="submission" date="2020-09" db="EMBL/GenBank/DDBJ databases">
        <authorList>
            <person name="Sun Q."/>
            <person name="Zhou Y."/>
        </authorList>
    </citation>
    <scope>NUCLEOTIDE SEQUENCE</scope>
    <source>
        <strain evidence="1">CGMCC 1.16067</strain>
    </source>
</reference>
<dbReference type="Proteomes" id="UP000649179">
    <property type="component" value="Unassembled WGS sequence"/>
</dbReference>
<dbReference type="RefSeq" id="WP_188780368.1">
    <property type="nucleotide sequence ID" value="NZ_BMKQ01000001.1"/>
</dbReference>
<organism evidence="1 2">
    <name type="scientific">Marmoricola endophyticus</name>
    <dbReference type="NCBI Taxonomy" id="2040280"/>
    <lineage>
        <taxon>Bacteria</taxon>
        <taxon>Bacillati</taxon>
        <taxon>Actinomycetota</taxon>
        <taxon>Actinomycetes</taxon>
        <taxon>Propionibacteriales</taxon>
        <taxon>Nocardioidaceae</taxon>
        <taxon>Marmoricola</taxon>
    </lineage>
</organism>